<sequence length="57" mass="6529">RNTQSCKLCLLVVFPETHYFLLVESLRNDGEFKVQSMIVNPACNSPWILYKTSHGSL</sequence>
<accession>A0A1A8QIZ1</accession>
<feature type="non-terminal residue" evidence="1">
    <location>
        <position position="1"/>
    </location>
</feature>
<reference evidence="1" key="2">
    <citation type="submission" date="2016-06" db="EMBL/GenBank/DDBJ databases">
        <title>The genome of a short-lived fish provides insights into sex chromosome evolution and the genetic control of aging.</title>
        <authorList>
            <person name="Reichwald K."/>
            <person name="Felder M."/>
            <person name="Petzold A."/>
            <person name="Koch P."/>
            <person name="Groth M."/>
            <person name="Platzer M."/>
        </authorList>
    </citation>
    <scope>NUCLEOTIDE SEQUENCE</scope>
    <source>
        <tissue evidence="1">Brain</tissue>
    </source>
</reference>
<dbReference type="EMBL" id="HAEI01005548">
    <property type="protein sequence ID" value="SBR93795.1"/>
    <property type="molecule type" value="Transcribed_RNA"/>
</dbReference>
<organism evidence="1">
    <name type="scientific">Nothobranchius rachovii</name>
    <name type="common">bluefin notho</name>
    <dbReference type="NCBI Taxonomy" id="451742"/>
    <lineage>
        <taxon>Eukaryota</taxon>
        <taxon>Metazoa</taxon>
        <taxon>Chordata</taxon>
        <taxon>Craniata</taxon>
        <taxon>Vertebrata</taxon>
        <taxon>Euteleostomi</taxon>
        <taxon>Actinopterygii</taxon>
        <taxon>Neopterygii</taxon>
        <taxon>Teleostei</taxon>
        <taxon>Neoteleostei</taxon>
        <taxon>Acanthomorphata</taxon>
        <taxon>Ovalentaria</taxon>
        <taxon>Atherinomorphae</taxon>
        <taxon>Cyprinodontiformes</taxon>
        <taxon>Nothobranchiidae</taxon>
        <taxon>Nothobranchius</taxon>
    </lineage>
</organism>
<feature type="non-terminal residue" evidence="1">
    <location>
        <position position="57"/>
    </location>
</feature>
<dbReference type="AlphaFoldDB" id="A0A1A8QIZ1"/>
<gene>
    <name evidence="1" type="primary">BX000999.2</name>
</gene>
<protein>
    <submittedName>
        <fullName evidence="1">Uncharacterized protein</fullName>
    </submittedName>
</protein>
<evidence type="ECO:0000313" key="1">
    <source>
        <dbReference type="EMBL" id="SBR93795.1"/>
    </source>
</evidence>
<proteinExistence type="predicted"/>
<name>A0A1A8QIZ1_9TELE</name>
<reference evidence="1" key="1">
    <citation type="submission" date="2016-05" db="EMBL/GenBank/DDBJ databases">
        <authorList>
            <person name="Lavstsen T."/>
            <person name="Jespersen J.S."/>
        </authorList>
    </citation>
    <scope>NUCLEOTIDE SEQUENCE</scope>
    <source>
        <tissue evidence="1">Brain</tissue>
    </source>
</reference>